<dbReference type="Pfam" id="PF08406">
    <property type="entry name" value="CbbQ_C"/>
    <property type="match status" value="1"/>
</dbReference>
<sequence>MTASQRFDVATTFNVKARPGLEVIGFADDTHPHIPVRKPYVFRPELLRDVLAFLHEAGGDGLFLTGPTGSGKTSLILQIAARLAWPVQSVTCHGRMELAALVGQFVLVDGSTRFVHGPLSTAARDGHLLVLNESDLMDPAELAGLNDILEGHPLVIAENGGEVIRPHPKFRVVATGNTAGAGDRSGLYQGVLRQNLAFMDRFRVVQVGYPEPETEQDLIAAAVPKLPAEIIAKMILVAEEVRRLFLGAGTESGELTVTMSTRTLVRWATLSLAFKGAPNVFEYALEQSLTARAEPEQREAIHRIAADVFGDYWGAKP</sequence>
<dbReference type="InterPro" id="IPR013615">
    <property type="entry name" value="CbbQ_C"/>
</dbReference>
<feature type="domain" description="AAA+ ATPase" evidence="4">
    <location>
        <begin position="58"/>
        <end position="211"/>
    </location>
</feature>
<name>A0A1H3B6K7_THIRO</name>
<dbReference type="Proteomes" id="UP000198816">
    <property type="component" value="Unassembled WGS sequence"/>
</dbReference>
<evidence type="ECO:0000313" key="6">
    <source>
        <dbReference type="Proteomes" id="UP000198816"/>
    </source>
</evidence>
<dbReference type="InterPro" id="IPR050764">
    <property type="entry name" value="CbbQ/NirQ/NorQ/GpvN"/>
</dbReference>
<dbReference type="AlphaFoldDB" id="A0A1H3B6K7"/>
<organism evidence="5 6">
    <name type="scientific">Thiocapsa roseopersicina</name>
    <dbReference type="NCBI Taxonomy" id="1058"/>
    <lineage>
        <taxon>Bacteria</taxon>
        <taxon>Pseudomonadati</taxon>
        <taxon>Pseudomonadota</taxon>
        <taxon>Gammaproteobacteria</taxon>
        <taxon>Chromatiales</taxon>
        <taxon>Chromatiaceae</taxon>
        <taxon>Thiocapsa</taxon>
    </lineage>
</organism>
<dbReference type="PANTHER" id="PTHR42759:SF1">
    <property type="entry name" value="MAGNESIUM-CHELATASE SUBUNIT CHLD"/>
    <property type="match status" value="1"/>
</dbReference>
<dbReference type="CDD" id="cd00009">
    <property type="entry name" value="AAA"/>
    <property type="match status" value="1"/>
</dbReference>
<dbReference type="Pfam" id="PF07728">
    <property type="entry name" value="AAA_5"/>
    <property type="match status" value="1"/>
</dbReference>
<dbReference type="InterPro" id="IPR011704">
    <property type="entry name" value="ATPase_dyneun-rel_AAA"/>
</dbReference>
<dbReference type="OrthoDB" id="9808317at2"/>
<dbReference type="RefSeq" id="WP_093036234.1">
    <property type="nucleotide sequence ID" value="NZ_FNNZ01000023.1"/>
</dbReference>
<evidence type="ECO:0000256" key="1">
    <source>
        <dbReference type="ARBA" id="ARBA00009417"/>
    </source>
</evidence>
<evidence type="ECO:0000313" key="5">
    <source>
        <dbReference type="EMBL" id="SDX37660.1"/>
    </source>
</evidence>
<dbReference type="STRING" id="1058.SAMN05421783_12326"/>
<dbReference type="GO" id="GO:0005524">
    <property type="term" value="F:ATP binding"/>
    <property type="evidence" value="ECO:0007669"/>
    <property type="project" value="UniProtKB-KW"/>
</dbReference>
<dbReference type="SMART" id="SM00382">
    <property type="entry name" value="AAA"/>
    <property type="match status" value="1"/>
</dbReference>
<dbReference type="Gene3D" id="3.40.50.300">
    <property type="entry name" value="P-loop containing nucleotide triphosphate hydrolases"/>
    <property type="match status" value="1"/>
</dbReference>
<protein>
    <submittedName>
        <fullName evidence="5">Cobaltochelatase CobS</fullName>
    </submittedName>
</protein>
<evidence type="ECO:0000259" key="4">
    <source>
        <dbReference type="SMART" id="SM00382"/>
    </source>
</evidence>
<dbReference type="EMBL" id="FNNZ01000023">
    <property type="protein sequence ID" value="SDX37660.1"/>
    <property type="molecule type" value="Genomic_DNA"/>
</dbReference>
<reference evidence="6" key="1">
    <citation type="submission" date="2016-10" db="EMBL/GenBank/DDBJ databases">
        <authorList>
            <person name="Varghese N."/>
            <person name="Submissions S."/>
        </authorList>
    </citation>
    <scope>NUCLEOTIDE SEQUENCE [LARGE SCALE GENOMIC DNA]</scope>
    <source>
        <strain evidence="6">DSM 217</strain>
    </source>
</reference>
<evidence type="ECO:0000256" key="2">
    <source>
        <dbReference type="ARBA" id="ARBA00022741"/>
    </source>
</evidence>
<accession>A0A1H3B6K7</accession>
<dbReference type="InterPro" id="IPR027417">
    <property type="entry name" value="P-loop_NTPase"/>
</dbReference>
<proteinExistence type="inferred from homology"/>
<gene>
    <name evidence="5" type="ORF">SAMN05421783_12326</name>
</gene>
<evidence type="ECO:0000256" key="3">
    <source>
        <dbReference type="ARBA" id="ARBA00022840"/>
    </source>
</evidence>
<keyword evidence="6" id="KW-1185">Reference proteome</keyword>
<dbReference type="SUPFAM" id="SSF52540">
    <property type="entry name" value="P-loop containing nucleoside triphosphate hydrolases"/>
    <property type="match status" value="1"/>
</dbReference>
<keyword evidence="2" id="KW-0547">Nucleotide-binding</keyword>
<dbReference type="InterPro" id="IPR003593">
    <property type="entry name" value="AAA+_ATPase"/>
</dbReference>
<keyword evidence="3" id="KW-0067">ATP-binding</keyword>
<comment type="similarity">
    <text evidence="1">Belongs to the CbbQ/NirQ/NorQ/GpvN family.</text>
</comment>
<dbReference type="GO" id="GO:0016887">
    <property type="term" value="F:ATP hydrolysis activity"/>
    <property type="evidence" value="ECO:0007669"/>
    <property type="project" value="InterPro"/>
</dbReference>
<dbReference type="PANTHER" id="PTHR42759">
    <property type="entry name" value="MOXR FAMILY PROTEIN"/>
    <property type="match status" value="1"/>
</dbReference>